<sequence length="357" mass="38423">MASEADGAIGPDQHPGAPHPREQPLLFGHQEAEAAFLEAWRGGRLHHAWLVGGPAGIGKATFAWRAARFLLANPDPSMPGAAGTTSLDVAPDTRVFRQIASGAHPDVAVIRRGPRKDGKGFSAEIAVADVRRALDLFAATASGWRVVIVDCADDLNVAGANALLKAIEEPPPRAIVFVISHAPARTLPTIRSRCRRLQLRPLADADVMRAVRSLGAPWSDAEEAELAEATALAHGSVGEALAMLDENRRALIRQTRALLDLLPRMDVSRALALADRVAGRDQDEAFRTVLETVGDWTSALVRRQAGLGPHRLAPLVEVWEKNAQAAREAESYNLDRRPLVMSMFGDLAEAVRRLSAP</sequence>
<comment type="caution">
    <text evidence="2">The sequence shown here is derived from an EMBL/GenBank/DDBJ whole genome shotgun (WGS) entry which is preliminary data.</text>
</comment>
<dbReference type="GO" id="GO:0006261">
    <property type="term" value="P:DNA-templated DNA replication"/>
    <property type="evidence" value="ECO:0007669"/>
    <property type="project" value="TreeGrafter"/>
</dbReference>
<dbReference type="OrthoDB" id="9811073at2"/>
<gene>
    <name evidence="2" type="ORF">EV666_1058</name>
</gene>
<dbReference type="AlphaFoldDB" id="A0A4R2GT39"/>
<dbReference type="InterPro" id="IPR027417">
    <property type="entry name" value="P-loop_NTPase"/>
</dbReference>
<reference evidence="2 3" key="1">
    <citation type="submission" date="2019-03" db="EMBL/GenBank/DDBJ databases">
        <title>Genomic Encyclopedia of Type Strains, Phase IV (KMG-IV): sequencing the most valuable type-strain genomes for metagenomic binning, comparative biology and taxonomic classification.</title>
        <authorList>
            <person name="Goeker M."/>
        </authorList>
    </citation>
    <scope>NUCLEOTIDE SEQUENCE [LARGE SCALE GENOMIC DNA]</scope>
    <source>
        <strain evidence="2 3">DSM 22958</strain>
    </source>
</reference>
<evidence type="ECO:0000313" key="3">
    <source>
        <dbReference type="Proteomes" id="UP000294881"/>
    </source>
</evidence>
<dbReference type="PANTHER" id="PTHR11669:SF8">
    <property type="entry name" value="DNA POLYMERASE III SUBUNIT DELTA"/>
    <property type="match status" value="1"/>
</dbReference>
<dbReference type="InterPro" id="IPR050238">
    <property type="entry name" value="DNA_Rep/Repair_Clamp_Loader"/>
</dbReference>
<evidence type="ECO:0000313" key="2">
    <source>
        <dbReference type="EMBL" id="TCO13642.1"/>
    </source>
</evidence>
<dbReference type="RefSeq" id="WP_132005448.1">
    <property type="nucleotide sequence ID" value="NZ_JBHUNN010000002.1"/>
</dbReference>
<dbReference type="GO" id="GO:0009360">
    <property type="term" value="C:DNA polymerase III complex"/>
    <property type="evidence" value="ECO:0007669"/>
    <property type="project" value="TreeGrafter"/>
</dbReference>
<dbReference type="PANTHER" id="PTHR11669">
    <property type="entry name" value="REPLICATION FACTOR C / DNA POLYMERASE III GAMMA-TAU SUBUNIT"/>
    <property type="match status" value="1"/>
</dbReference>
<keyword evidence="3" id="KW-1185">Reference proteome</keyword>
<dbReference type="SUPFAM" id="SSF52540">
    <property type="entry name" value="P-loop containing nucleoside triphosphate hydrolases"/>
    <property type="match status" value="1"/>
</dbReference>
<evidence type="ECO:0000256" key="1">
    <source>
        <dbReference type="SAM" id="MobiDB-lite"/>
    </source>
</evidence>
<dbReference type="EMBL" id="SLWL01000005">
    <property type="protein sequence ID" value="TCO13642.1"/>
    <property type="molecule type" value="Genomic_DNA"/>
</dbReference>
<feature type="region of interest" description="Disordered" evidence="1">
    <location>
        <begin position="1"/>
        <end position="23"/>
    </location>
</feature>
<accession>A0A4R2GT39</accession>
<proteinExistence type="predicted"/>
<name>A0A4R2GT39_9HYPH</name>
<dbReference type="NCBIfam" id="NF005677">
    <property type="entry name" value="PRK07471.1"/>
    <property type="match status" value="1"/>
</dbReference>
<dbReference type="Gene3D" id="3.40.50.300">
    <property type="entry name" value="P-loop containing nucleotide triphosphate hydrolases"/>
    <property type="match status" value="1"/>
</dbReference>
<organism evidence="2 3">
    <name type="scientific">Camelimonas lactis</name>
    <dbReference type="NCBI Taxonomy" id="659006"/>
    <lineage>
        <taxon>Bacteria</taxon>
        <taxon>Pseudomonadati</taxon>
        <taxon>Pseudomonadota</taxon>
        <taxon>Alphaproteobacteria</taxon>
        <taxon>Hyphomicrobiales</taxon>
        <taxon>Chelatococcaceae</taxon>
        <taxon>Camelimonas</taxon>
    </lineage>
</organism>
<protein>
    <submittedName>
        <fullName evidence="2">DNA polymerase-3 subunit delta</fullName>
    </submittedName>
</protein>
<dbReference type="Pfam" id="PF13177">
    <property type="entry name" value="DNA_pol3_delta2"/>
    <property type="match status" value="1"/>
</dbReference>
<dbReference type="Proteomes" id="UP000294881">
    <property type="component" value="Unassembled WGS sequence"/>
</dbReference>